<organism evidence="1 2">
    <name type="scientific">Janthinobacterium tructae</name>
    <dbReference type="NCBI Taxonomy" id="2590869"/>
    <lineage>
        <taxon>Bacteria</taxon>
        <taxon>Pseudomonadati</taxon>
        <taxon>Pseudomonadota</taxon>
        <taxon>Betaproteobacteria</taxon>
        <taxon>Burkholderiales</taxon>
        <taxon>Oxalobacteraceae</taxon>
        <taxon>Janthinobacterium</taxon>
    </lineage>
</organism>
<dbReference type="RefSeq" id="WP_141170078.1">
    <property type="nucleotide sequence ID" value="NZ_CP041185.1"/>
</dbReference>
<dbReference type="Proteomes" id="UP000316665">
    <property type="component" value="Chromosome"/>
</dbReference>
<dbReference type="AlphaFoldDB" id="A0A4Y6RCL1"/>
<name>A0A4Y6RCL1_9BURK</name>
<sequence length="109" mass="12292">MPNVTIFIPSEKMPSDGNLEELTDQCTQLCTEMLQAALANVHIIYVGVRHGRGNYQAYAEIKYRLEPFRTKPVMDFFMKKLDGIIKGNTGLTARIRCFGYAAPAIHARN</sequence>
<dbReference type="OrthoDB" id="8687355at2"/>
<evidence type="ECO:0000313" key="1">
    <source>
        <dbReference type="EMBL" id="QDG70711.1"/>
    </source>
</evidence>
<dbReference type="EMBL" id="CP041185">
    <property type="protein sequence ID" value="QDG70711.1"/>
    <property type="molecule type" value="Genomic_DNA"/>
</dbReference>
<reference evidence="1 2" key="1">
    <citation type="submission" date="2019-06" db="EMBL/GenBank/DDBJ databases">
        <title>Complete genome sequence of Janthinobacterium sp. SNU WT3 isolated from diseased rainbow trout.</title>
        <authorList>
            <person name="Oh W.T."/>
            <person name="Park S.C."/>
        </authorList>
    </citation>
    <scope>NUCLEOTIDE SEQUENCE [LARGE SCALE GENOMIC DNA]</scope>
    <source>
        <strain evidence="1 2">SNU WT3</strain>
    </source>
</reference>
<gene>
    <name evidence="1" type="ORF">FJQ89_10060</name>
</gene>
<proteinExistence type="predicted"/>
<protein>
    <submittedName>
        <fullName evidence="1">Uncharacterized protein</fullName>
    </submittedName>
</protein>
<keyword evidence="2" id="KW-1185">Reference proteome</keyword>
<evidence type="ECO:0000313" key="2">
    <source>
        <dbReference type="Proteomes" id="UP000316665"/>
    </source>
</evidence>
<dbReference type="KEGG" id="jas:FJQ89_10060"/>
<accession>A0A4Y6RCL1</accession>